<dbReference type="OrthoDB" id="9802910at2"/>
<evidence type="ECO:0008006" key="3">
    <source>
        <dbReference type="Google" id="ProtNLM"/>
    </source>
</evidence>
<gene>
    <name evidence="1" type="ORF">PPSIR1_41389</name>
</gene>
<evidence type="ECO:0000313" key="2">
    <source>
        <dbReference type="Proteomes" id="UP000005801"/>
    </source>
</evidence>
<dbReference type="eggNOG" id="COG4911">
    <property type="taxonomic scope" value="Bacteria"/>
</dbReference>
<dbReference type="AlphaFoldDB" id="A6GDG6"/>
<dbReference type="RefSeq" id="WP_006974756.1">
    <property type="nucleotide sequence ID" value="NZ_ABCS01000073.1"/>
</dbReference>
<evidence type="ECO:0000313" key="1">
    <source>
        <dbReference type="EMBL" id="EDM76078.1"/>
    </source>
</evidence>
<reference evidence="1 2" key="1">
    <citation type="submission" date="2007-06" db="EMBL/GenBank/DDBJ databases">
        <authorList>
            <person name="Shimkets L."/>
            <person name="Ferriera S."/>
            <person name="Johnson J."/>
            <person name="Kravitz S."/>
            <person name="Beeson K."/>
            <person name="Sutton G."/>
            <person name="Rogers Y.-H."/>
            <person name="Friedman R."/>
            <person name="Frazier M."/>
            <person name="Venter J.C."/>
        </authorList>
    </citation>
    <scope>NUCLEOTIDE SEQUENCE [LARGE SCALE GENOMIC DNA]</scope>
    <source>
        <strain evidence="1 2">SIR-1</strain>
    </source>
</reference>
<accession>A6GDG6</accession>
<dbReference type="STRING" id="391625.PPSIR1_41389"/>
<comment type="caution">
    <text evidence="1">The sequence shown here is derived from an EMBL/GenBank/DDBJ whole genome shotgun (WGS) entry which is preliminary data.</text>
</comment>
<dbReference type="InterPro" id="IPR018699">
    <property type="entry name" value="DUF2203"/>
</dbReference>
<sequence length="168" mass="18884">MASPYFTLEQAQALLPVIRAHLSQALQIHGHLRASIVELTDAGVEVRWTMLRGETELDEDAGPSARANLERARMLYRALRDSIADIEGRGAEVKDVVSGLIDFRSWRDGEEEVLLCWKLGEARIEWFHGEQEGFAGRRTIEGHEFFAERHAAPLISEMSELSEAAARD</sequence>
<proteinExistence type="predicted"/>
<dbReference type="Pfam" id="PF09969">
    <property type="entry name" value="DUF2203"/>
    <property type="match status" value="1"/>
</dbReference>
<protein>
    <recommendedName>
        <fullName evidence="3">DUF2203 domain-containing protein</fullName>
    </recommendedName>
</protein>
<dbReference type="Proteomes" id="UP000005801">
    <property type="component" value="Unassembled WGS sequence"/>
</dbReference>
<keyword evidence="2" id="KW-1185">Reference proteome</keyword>
<dbReference type="PIRSF" id="PIRSF016498">
    <property type="entry name" value="UCP016498"/>
    <property type="match status" value="1"/>
</dbReference>
<name>A6GDG6_9BACT</name>
<organism evidence="1 2">
    <name type="scientific">Plesiocystis pacifica SIR-1</name>
    <dbReference type="NCBI Taxonomy" id="391625"/>
    <lineage>
        <taxon>Bacteria</taxon>
        <taxon>Pseudomonadati</taxon>
        <taxon>Myxococcota</taxon>
        <taxon>Polyangia</taxon>
        <taxon>Nannocystales</taxon>
        <taxon>Nannocystaceae</taxon>
        <taxon>Plesiocystis</taxon>
    </lineage>
</organism>
<dbReference type="EMBL" id="ABCS01000073">
    <property type="protein sequence ID" value="EDM76078.1"/>
    <property type="molecule type" value="Genomic_DNA"/>
</dbReference>